<keyword evidence="2" id="KW-1185">Reference proteome</keyword>
<dbReference type="CDD" id="cd02440">
    <property type="entry name" value="AdoMet_MTases"/>
    <property type="match status" value="1"/>
</dbReference>
<dbReference type="Gene3D" id="3.40.50.150">
    <property type="entry name" value="Vaccinia Virus protein VP39"/>
    <property type="match status" value="1"/>
</dbReference>
<dbReference type="OrthoDB" id="2013972at2759"/>
<proteinExistence type="predicted"/>
<sequence length="276" mass="31098">MRSTTSTQTEVESSESSIWESGRTYHRYNQGNYFLPNDDLEQDRLDLQHQLFSLTFDGNLSLAPIENTTNVLDIGTGTGIWAVEYALQNPSATVTGSDLSPIKRKSIPSNSQFDYIHGRALFSCFREPLSVFQSAFSSLKPGGYLEMQEIYFRPQSKDTSINGTALESWNVKLMEAAKILGKDWWCTPKYKAWFEDAGFVEVQEQVFPWPGNAWAKGEKQKELGRLMLANVLKGASAVSLAVLKKAFGMSVEEVEAILVDVRKDIRDPKIHAYYPM</sequence>
<reference evidence="1 2" key="1">
    <citation type="submission" date="2016-04" db="EMBL/GenBank/DDBJ databases">
        <title>A degradative enzymes factory behind the ericoid mycorrhizal symbiosis.</title>
        <authorList>
            <consortium name="DOE Joint Genome Institute"/>
            <person name="Martino E."/>
            <person name="Morin E."/>
            <person name="Grelet G."/>
            <person name="Kuo A."/>
            <person name="Kohler A."/>
            <person name="Daghino S."/>
            <person name="Barry K."/>
            <person name="Choi C."/>
            <person name="Cichocki N."/>
            <person name="Clum A."/>
            <person name="Copeland A."/>
            <person name="Hainaut M."/>
            <person name="Haridas S."/>
            <person name="Labutti K."/>
            <person name="Lindquist E."/>
            <person name="Lipzen A."/>
            <person name="Khouja H.-R."/>
            <person name="Murat C."/>
            <person name="Ohm R."/>
            <person name="Olson A."/>
            <person name="Spatafora J."/>
            <person name="Veneault-Fourrey C."/>
            <person name="Henrissat B."/>
            <person name="Grigoriev I."/>
            <person name="Martin F."/>
            <person name="Perotto S."/>
        </authorList>
    </citation>
    <scope>NUCLEOTIDE SEQUENCE [LARGE SCALE GENOMIC DNA]</scope>
    <source>
        <strain evidence="1 2">F</strain>
    </source>
</reference>
<keyword evidence="1" id="KW-0808">Transferase</keyword>
<dbReference type="GO" id="GO:0032259">
    <property type="term" value="P:methylation"/>
    <property type="evidence" value="ECO:0007669"/>
    <property type="project" value="UniProtKB-KW"/>
</dbReference>
<gene>
    <name evidence="1" type="ORF">L207DRAFT_549316</name>
</gene>
<dbReference type="SUPFAM" id="SSF53335">
    <property type="entry name" value="S-adenosyl-L-methionine-dependent methyltransferases"/>
    <property type="match status" value="1"/>
</dbReference>
<dbReference type="Pfam" id="PF13489">
    <property type="entry name" value="Methyltransf_23"/>
    <property type="match status" value="1"/>
</dbReference>
<evidence type="ECO:0000313" key="2">
    <source>
        <dbReference type="Proteomes" id="UP000235786"/>
    </source>
</evidence>
<accession>A0A2J6QWF6</accession>
<dbReference type="GO" id="GO:0008168">
    <property type="term" value="F:methyltransferase activity"/>
    <property type="evidence" value="ECO:0007669"/>
    <property type="project" value="UniProtKB-KW"/>
</dbReference>
<organism evidence="1 2">
    <name type="scientific">Hyaloscypha variabilis (strain UAMH 11265 / GT02V1 / F)</name>
    <name type="common">Meliniomyces variabilis</name>
    <dbReference type="NCBI Taxonomy" id="1149755"/>
    <lineage>
        <taxon>Eukaryota</taxon>
        <taxon>Fungi</taxon>
        <taxon>Dikarya</taxon>
        <taxon>Ascomycota</taxon>
        <taxon>Pezizomycotina</taxon>
        <taxon>Leotiomycetes</taxon>
        <taxon>Helotiales</taxon>
        <taxon>Hyaloscyphaceae</taxon>
        <taxon>Hyaloscypha</taxon>
        <taxon>Hyaloscypha variabilis</taxon>
    </lineage>
</organism>
<dbReference type="PANTHER" id="PTHR43591:SF102">
    <property type="entry name" value="S-ADENOSYL-L-METHIONINE-DEPENDENT METHYLTRANSFERASE"/>
    <property type="match status" value="1"/>
</dbReference>
<dbReference type="STRING" id="1149755.A0A2J6QWF6"/>
<evidence type="ECO:0000313" key="1">
    <source>
        <dbReference type="EMBL" id="PMD30594.1"/>
    </source>
</evidence>
<protein>
    <submittedName>
        <fullName evidence="1">S-adenosyl-L-methionine-dependent methyltransferase</fullName>
    </submittedName>
</protein>
<dbReference type="InterPro" id="IPR029063">
    <property type="entry name" value="SAM-dependent_MTases_sf"/>
</dbReference>
<name>A0A2J6QWF6_HYAVF</name>
<dbReference type="Proteomes" id="UP000235786">
    <property type="component" value="Unassembled WGS sequence"/>
</dbReference>
<dbReference type="EMBL" id="KZ613966">
    <property type="protein sequence ID" value="PMD30594.1"/>
    <property type="molecule type" value="Genomic_DNA"/>
</dbReference>
<dbReference type="AlphaFoldDB" id="A0A2J6QWF6"/>
<dbReference type="PANTHER" id="PTHR43591">
    <property type="entry name" value="METHYLTRANSFERASE"/>
    <property type="match status" value="1"/>
</dbReference>
<keyword evidence="1" id="KW-0489">Methyltransferase</keyword>